<dbReference type="PANTHER" id="PTHR39470">
    <property type="entry name" value="CHROMOSOME 10, WHOLE GENOME SHOTGUN SEQUENCE"/>
    <property type="match status" value="1"/>
</dbReference>
<gene>
    <name evidence="2" type="ORF">B0A48_14939</name>
</gene>
<keyword evidence="3" id="KW-1185">Reference proteome</keyword>
<reference evidence="3" key="1">
    <citation type="submission" date="2017-03" db="EMBL/GenBank/DDBJ databases">
        <title>Genomes of endolithic fungi from Antarctica.</title>
        <authorList>
            <person name="Coleine C."/>
            <person name="Masonjones S."/>
            <person name="Stajich J.E."/>
        </authorList>
    </citation>
    <scope>NUCLEOTIDE SEQUENCE [LARGE SCALE GENOMIC DNA]</scope>
    <source>
        <strain evidence="3">CCFEE 5527</strain>
    </source>
</reference>
<keyword evidence="1" id="KW-0472">Membrane</keyword>
<dbReference type="STRING" id="1507870.A0A1V8SIX1"/>
<keyword evidence="1" id="KW-0812">Transmembrane</keyword>
<organism evidence="2 3">
    <name type="scientific">Cryoendolithus antarcticus</name>
    <dbReference type="NCBI Taxonomy" id="1507870"/>
    <lineage>
        <taxon>Eukaryota</taxon>
        <taxon>Fungi</taxon>
        <taxon>Dikarya</taxon>
        <taxon>Ascomycota</taxon>
        <taxon>Pezizomycotina</taxon>
        <taxon>Dothideomycetes</taxon>
        <taxon>Dothideomycetidae</taxon>
        <taxon>Cladosporiales</taxon>
        <taxon>Cladosporiaceae</taxon>
        <taxon>Cryoendolithus</taxon>
    </lineage>
</organism>
<dbReference type="OrthoDB" id="4218123at2759"/>
<evidence type="ECO:0000256" key="1">
    <source>
        <dbReference type="SAM" id="Phobius"/>
    </source>
</evidence>
<feature type="transmembrane region" description="Helical" evidence="1">
    <location>
        <begin position="46"/>
        <end position="66"/>
    </location>
</feature>
<evidence type="ECO:0000313" key="2">
    <source>
        <dbReference type="EMBL" id="OQN99078.1"/>
    </source>
</evidence>
<protein>
    <submittedName>
        <fullName evidence="2">Uncharacterized protein</fullName>
    </submittedName>
</protein>
<accession>A0A1V8SIX1</accession>
<dbReference type="Proteomes" id="UP000192596">
    <property type="component" value="Unassembled WGS sequence"/>
</dbReference>
<keyword evidence="1" id="KW-1133">Transmembrane helix</keyword>
<feature type="transmembrane region" description="Helical" evidence="1">
    <location>
        <begin position="143"/>
        <end position="166"/>
    </location>
</feature>
<name>A0A1V8SIX1_9PEZI</name>
<feature type="transmembrane region" description="Helical" evidence="1">
    <location>
        <begin position="178"/>
        <end position="198"/>
    </location>
</feature>
<proteinExistence type="predicted"/>
<dbReference type="PANTHER" id="PTHR39470:SF1">
    <property type="entry name" value="CHORISMATE SYNTHASE PROTEIN"/>
    <property type="match status" value="1"/>
</dbReference>
<feature type="transmembrane region" description="Helical" evidence="1">
    <location>
        <begin position="218"/>
        <end position="241"/>
    </location>
</feature>
<evidence type="ECO:0000313" key="3">
    <source>
        <dbReference type="Proteomes" id="UP000192596"/>
    </source>
</evidence>
<dbReference type="EMBL" id="NAJO01000042">
    <property type="protein sequence ID" value="OQN99078.1"/>
    <property type="molecule type" value="Genomic_DNA"/>
</dbReference>
<sequence length="350" mass="38476">MVPWQTIQSLLIFFGPWLIPRVLSTYRSIRSRPQSSLRPVSPKTQLALTVLFLSGLAALLSTLPLFQPKNIFRVTESRLQTPGGVLLTRLKALRPLTSADERLRTIFDQGGLDARLLYARFGPDALLNCNFCKPSERNAESAYLLYAVPALLIPHVLHLIALGITTSASICGVEGSRWRVQACIAGVLIAAAEIYIVANYDNTNNQRSTRVSEIDFLAWKVPVFRGLAIAAFDGVLGWVIWLQATGRAFLTPPPMAEKLRDHGKVLDQLLAKTRSLGVVKNGIARDAELKGKVDAYWRKDAEVMRSVLEEPEVLQAQRAALRRIDPVQLDREAGGFVEGILSGVTLGAGS</sequence>
<dbReference type="InParanoid" id="A0A1V8SIX1"/>
<feature type="transmembrane region" description="Helical" evidence="1">
    <location>
        <begin position="6"/>
        <end position="26"/>
    </location>
</feature>
<comment type="caution">
    <text evidence="2">The sequence shown here is derived from an EMBL/GenBank/DDBJ whole genome shotgun (WGS) entry which is preliminary data.</text>
</comment>
<dbReference type="AlphaFoldDB" id="A0A1V8SIX1"/>